<dbReference type="Gene3D" id="3.30.465.10">
    <property type="match status" value="1"/>
</dbReference>
<dbReference type="InterPro" id="IPR016167">
    <property type="entry name" value="FAD-bd_PCMH_sub1"/>
</dbReference>
<evidence type="ECO:0000256" key="1">
    <source>
        <dbReference type="ARBA" id="ARBA00004275"/>
    </source>
</evidence>
<dbReference type="GO" id="GO:0005777">
    <property type="term" value="C:peroxisome"/>
    <property type="evidence" value="ECO:0007669"/>
    <property type="project" value="UniProtKB-SubCell"/>
</dbReference>
<dbReference type="STRING" id="6832.A0A553PM08"/>
<protein>
    <recommendedName>
        <fullName evidence="3">FAD-binding PCMH-type domain-containing protein</fullName>
    </recommendedName>
</protein>
<dbReference type="InterPro" id="IPR036318">
    <property type="entry name" value="FAD-bd_PCMH-like_sf"/>
</dbReference>
<dbReference type="InterPro" id="IPR016169">
    <property type="entry name" value="FAD-bd_PCMH_sub2"/>
</dbReference>
<dbReference type="GO" id="GO:0003885">
    <property type="term" value="F:D-arabinono-1,4-lactone oxidase activity"/>
    <property type="evidence" value="ECO:0007669"/>
    <property type="project" value="TreeGrafter"/>
</dbReference>
<keyword evidence="2" id="KW-0576">Peroxisome</keyword>
<evidence type="ECO:0000256" key="2">
    <source>
        <dbReference type="ARBA" id="ARBA00023140"/>
    </source>
</evidence>
<comment type="caution">
    <text evidence="4">The sequence shown here is derived from an EMBL/GenBank/DDBJ whole genome shotgun (WGS) entry which is preliminary data.</text>
</comment>
<evidence type="ECO:0000313" key="4">
    <source>
        <dbReference type="EMBL" id="TRY78707.1"/>
    </source>
</evidence>
<dbReference type="GO" id="GO:0071949">
    <property type="term" value="F:FAD binding"/>
    <property type="evidence" value="ECO:0007669"/>
    <property type="project" value="InterPro"/>
</dbReference>
<dbReference type="PROSITE" id="PS51387">
    <property type="entry name" value="FAD_PCMH"/>
    <property type="match status" value="1"/>
</dbReference>
<sequence>MSNSLAGLCGKLCPSEKVTPQKDEEMAKRNQSNVSQALKQPAAIISNVVKKDIEEEQKNEKDLETIKPSRGHRERAKSYVQGKLQRLYVKLLDERYLKHKSVEDVLKKILKNLLRAMEASLQNWVIGLGRIFGKIICHLNPLPDLTLLSLSANDISIDVLHVKEETFLNYGETVRNVPRYMFFPNTFQELQQVVHFAKDQGKRVRCCGMRHSWTPVFADDDEILISLLPLDVTDTLTHVRSKHSMAKMLDNWKSEMRFIQFLRELPTEEGTKRKAAVRLGSALTNLELLKWSLENKWTLPWDIIAVMITYGGSNAMICHGAGIQSRSLSDLVLEMEFVNFLGEIQTVSDPELLRSAAGCFGLLGIVTSLTLKLDYMTYAEWMPRKTPMWKSIPKPGTGLVEEELRLKKLCEESYYAEFFWFPANGSTEGYWENCWRNDGREEDSQPLNDQLSSDYQVASTFLFDLCTDVLVPAMEILHDLDANKEIVKLVRKVYSSTVSKAGVGALPESEIPLITPLVEALHFRQGFHYISVREMELSIPIPSTKDGEPDWSIVQRAWWDAIEIIDKSYLEHKFACDMTLEMRVMGSSDSTLAPYRGNKNGTVCIEPVSTSVVPNDVWEDFKVEMANKWSSYVDADGTPLRMRPHWAKENPRTVFFDGQVYTGTDYLKMIYTDEIQEFATHLNTICQAVLWFAPARLAMGFGVRVTSGETDSLTPRDSCS</sequence>
<dbReference type="Proteomes" id="UP000318571">
    <property type="component" value="Chromosome 11"/>
</dbReference>
<dbReference type="PANTHER" id="PTHR43762">
    <property type="entry name" value="L-GULONOLACTONE OXIDASE"/>
    <property type="match status" value="1"/>
</dbReference>
<name>A0A553PM08_TIGCA</name>
<dbReference type="AlphaFoldDB" id="A0A553PM08"/>
<feature type="domain" description="FAD-binding PCMH-type" evidence="3">
    <location>
        <begin position="174"/>
        <end position="376"/>
    </location>
</feature>
<proteinExistence type="predicted"/>
<gene>
    <name evidence="4" type="ORF">TCAL_14421</name>
</gene>
<reference evidence="4 5" key="1">
    <citation type="journal article" date="2018" name="Nat. Ecol. Evol.">
        <title>Genomic signatures of mitonuclear coevolution across populations of Tigriopus californicus.</title>
        <authorList>
            <person name="Barreto F.S."/>
            <person name="Watson E.T."/>
            <person name="Lima T.G."/>
            <person name="Willett C.S."/>
            <person name="Edmands S."/>
            <person name="Li W."/>
            <person name="Burton R.S."/>
        </authorList>
    </citation>
    <scope>NUCLEOTIDE SEQUENCE [LARGE SCALE GENOMIC DNA]</scope>
    <source>
        <strain evidence="4 5">San Diego</strain>
    </source>
</reference>
<dbReference type="GO" id="GO:0005739">
    <property type="term" value="C:mitochondrion"/>
    <property type="evidence" value="ECO:0007669"/>
    <property type="project" value="TreeGrafter"/>
</dbReference>
<comment type="subcellular location">
    <subcellularLocation>
        <location evidence="1">Peroxisome</location>
    </subcellularLocation>
</comment>
<dbReference type="PANTHER" id="PTHR43762:SF1">
    <property type="entry name" value="D-ARABINONO-1,4-LACTONE OXIDASE"/>
    <property type="match status" value="1"/>
</dbReference>
<dbReference type="SUPFAM" id="SSF56176">
    <property type="entry name" value="FAD-binding/transporter-associated domain-like"/>
    <property type="match status" value="1"/>
</dbReference>
<accession>A0A553PM08</accession>
<evidence type="ECO:0000259" key="3">
    <source>
        <dbReference type="PROSITE" id="PS51387"/>
    </source>
</evidence>
<keyword evidence="5" id="KW-1185">Reference proteome</keyword>
<dbReference type="InterPro" id="IPR016166">
    <property type="entry name" value="FAD-bd_PCMH"/>
</dbReference>
<organism evidence="4 5">
    <name type="scientific">Tigriopus californicus</name>
    <name type="common">Marine copepod</name>
    <dbReference type="NCBI Taxonomy" id="6832"/>
    <lineage>
        <taxon>Eukaryota</taxon>
        <taxon>Metazoa</taxon>
        <taxon>Ecdysozoa</taxon>
        <taxon>Arthropoda</taxon>
        <taxon>Crustacea</taxon>
        <taxon>Multicrustacea</taxon>
        <taxon>Hexanauplia</taxon>
        <taxon>Copepoda</taxon>
        <taxon>Harpacticoida</taxon>
        <taxon>Harpacticidae</taxon>
        <taxon>Tigriopus</taxon>
    </lineage>
</organism>
<dbReference type="Gene3D" id="3.30.43.10">
    <property type="entry name" value="Uridine Diphospho-n-acetylenolpyruvylglucosamine Reductase, domain 2"/>
    <property type="match status" value="1"/>
</dbReference>
<dbReference type="InterPro" id="IPR010031">
    <property type="entry name" value="FAD_lactone_oxidase-like"/>
</dbReference>
<dbReference type="EMBL" id="VCGU01000003">
    <property type="protein sequence ID" value="TRY78707.1"/>
    <property type="molecule type" value="Genomic_DNA"/>
</dbReference>
<evidence type="ECO:0000313" key="5">
    <source>
        <dbReference type="Proteomes" id="UP000318571"/>
    </source>
</evidence>